<organism evidence="5 6">
    <name type="scientific">Phycomyces blakesleeanus (strain ATCC 8743b / DSM 1359 / FGSC 10004 / NBRC 33097 / NRRL 1555)</name>
    <dbReference type="NCBI Taxonomy" id="763407"/>
    <lineage>
        <taxon>Eukaryota</taxon>
        <taxon>Fungi</taxon>
        <taxon>Fungi incertae sedis</taxon>
        <taxon>Mucoromycota</taxon>
        <taxon>Mucoromycotina</taxon>
        <taxon>Mucoromycetes</taxon>
        <taxon>Mucorales</taxon>
        <taxon>Phycomycetaceae</taxon>
        <taxon>Phycomyces</taxon>
    </lineage>
</organism>
<dbReference type="Pfam" id="PF00385">
    <property type="entry name" value="Chromo"/>
    <property type="match status" value="1"/>
</dbReference>
<dbReference type="RefSeq" id="XP_018290052.1">
    <property type="nucleotide sequence ID" value="XM_018436213.1"/>
</dbReference>
<comment type="subcellular location">
    <subcellularLocation>
        <location evidence="1">Nucleus</location>
    </subcellularLocation>
</comment>
<keyword evidence="6" id="KW-1185">Reference proteome</keyword>
<accession>A0A162TYG5</accession>
<dbReference type="InterPro" id="IPR051219">
    <property type="entry name" value="Heterochromatin_chromo-domain"/>
</dbReference>
<dbReference type="PROSITE" id="PS50013">
    <property type="entry name" value="CHROMO_2"/>
    <property type="match status" value="1"/>
</dbReference>
<dbReference type="OrthoDB" id="2288520at2759"/>
<dbReference type="GO" id="GO:0005634">
    <property type="term" value="C:nucleus"/>
    <property type="evidence" value="ECO:0007669"/>
    <property type="project" value="UniProtKB-SubCell"/>
</dbReference>
<reference evidence="6" key="1">
    <citation type="submission" date="2015-06" db="EMBL/GenBank/DDBJ databases">
        <title>Expansion of signal transduction pathways in fungi by whole-genome duplication.</title>
        <authorList>
            <consortium name="DOE Joint Genome Institute"/>
            <person name="Corrochano L.M."/>
            <person name="Kuo A."/>
            <person name="Marcet-Houben M."/>
            <person name="Polaino S."/>
            <person name="Salamov A."/>
            <person name="Villalobos J.M."/>
            <person name="Alvarez M.I."/>
            <person name="Avalos J."/>
            <person name="Benito E.P."/>
            <person name="Benoit I."/>
            <person name="Burger G."/>
            <person name="Camino L.P."/>
            <person name="Canovas D."/>
            <person name="Cerda-Olmedo E."/>
            <person name="Cheng J.-F."/>
            <person name="Dominguez A."/>
            <person name="Elias M."/>
            <person name="Eslava A.P."/>
            <person name="Glaser F."/>
            <person name="Grimwood J."/>
            <person name="Gutierrez G."/>
            <person name="Heitman J."/>
            <person name="Henrissat B."/>
            <person name="Iturriaga E.A."/>
            <person name="Lang B.F."/>
            <person name="Lavin J.L."/>
            <person name="Lee S."/>
            <person name="Li W."/>
            <person name="Lindquist E."/>
            <person name="Lopez-Garcia S."/>
            <person name="Luque E.M."/>
            <person name="Marcos A.T."/>
            <person name="Martin J."/>
            <person name="McCluskey K."/>
            <person name="Medina H.R."/>
            <person name="Miralles-Duran A."/>
            <person name="Miyazaki A."/>
            <person name="Munoz-Torres E."/>
            <person name="Oguiza J.A."/>
            <person name="Ohm R."/>
            <person name="Olmedo M."/>
            <person name="Orejas M."/>
            <person name="Ortiz-Castellanos L."/>
            <person name="Pisabarro A.G."/>
            <person name="Rodriguez-Romero J."/>
            <person name="Ruiz-Herrera J."/>
            <person name="Ruiz-Vazquez R."/>
            <person name="Sanz C."/>
            <person name="Schackwitz W."/>
            <person name="Schmutz J."/>
            <person name="Shahriari M."/>
            <person name="Shelest E."/>
            <person name="Silva-Franco F."/>
            <person name="Soanes D."/>
            <person name="Syed K."/>
            <person name="Tagua V.G."/>
            <person name="Talbot N.J."/>
            <person name="Thon M."/>
            <person name="De vries R.P."/>
            <person name="Wiebenga A."/>
            <person name="Yadav J.S."/>
            <person name="Braun E.L."/>
            <person name="Baker S."/>
            <person name="Garre V."/>
            <person name="Horwitz B."/>
            <person name="Torres-Martinez S."/>
            <person name="Idnurm A."/>
            <person name="Herrera-Estrella A."/>
            <person name="Gabaldon T."/>
            <person name="Grigoriev I.V."/>
        </authorList>
    </citation>
    <scope>NUCLEOTIDE SEQUENCE [LARGE SCALE GENOMIC DNA]</scope>
    <source>
        <strain evidence="6">NRRL 1555(-)</strain>
    </source>
</reference>
<feature type="domain" description="Chromo" evidence="4">
    <location>
        <begin position="73"/>
        <end position="131"/>
    </location>
</feature>
<dbReference type="InParanoid" id="A0A162TYG5"/>
<proteinExistence type="predicted"/>
<dbReference type="InterPro" id="IPR023780">
    <property type="entry name" value="Chromo_domain"/>
</dbReference>
<keyword evidence="2" id="KW-0539">Nucleus</keyword>
<dbReference type="SUPFAM" id="SSF54160">
    <property type="entry name" value="Chromo domain-like"/>
    <property type="match status" value="1"/>
</dbReference>
<dbReference type="CDD" id="cd00024">
    <property type="entry name" value="CD_CSD"/>
    <property type="match status" value="1"/>
</dbReference>
<evidence type="ECO:0000313" key="6">
    <source>
        <dbReference type="Proteomes" id="UP000077315"/>
    </source>
</evidence>
<dbReference type="VEuPathDB" id="FungiDB:PHYBLDRAFT_169921"/>
<feature type="region of interest" description="Disordered" evidence="3">
    <location>
        <begin position="124"/>
        <end position="150"/>
    </location>
</feature>
<protein>
    <recommendedName>
        <fullName evidence="4">Chromo domain-containing protein</fullName>
    </recommendedName>
</protein>
<dbReference type="InterPro" id="IPR000953">
    <property type="entry name" value="Chromo/chromo_shadow_dom"/>
</dbReference>
<feature type="compositionally biased region" description="Acidic residues" evidence="3">
    <location>
        <begin position="174"/>
        <end position="186"/>
    </location>
</feature>
<dbReference type="GeneID" id="28997119"/>
<dbReference type="PANTHER" id="PTHR22812">
    <property type="entry name" value="CHROMOBOX PROTEIN"/>
    <property type="match status" value="1"/>
</dbReference>
<name>A0A162TYG5_PHYB8</name>
<feature type="region of interest" description="Disordered" evidence="3">
    <location>
        <begin position="166"/>
        <end position="186"/>
    </location>
</feature>
<gene>
    <name evidence="5" type="ORF">PHYBLDRAFT_169921</name>
</gene>
<evidence type="ECO:0000256" key="2">
    <source>
        <dbReference type="ARBA" id="ARBA00023242"/>
    </source>
</evidence>
<dbReference type="SMART" id="SM00298">
    <property type="entry name" value="CHROMO"/>
    <property type="match status" value="1"/>
</dbReference>
<evidence type="ECO:0000256" key="1">
    <source>
        <dbReference type="ARBA" id="ARBA00004123"/>
    </source>
</evidence>
<dbReference type="Gene3D" id="2.40.50.40">
    <property type="match status" value="1"/>
</dbReference>
<dbReference type="InterPro" id="IPR016197">
    <property type="entry name" value="Chromo-like_dom_sf"/>
</dbReference>
<evidence type="ECO:0000256" key="3">
    <source>
        <dbReference type="SAM" id="MobiDB-lite"/>
    </source>
</evidence>
<sequence>MEFPNDSNVMIKNILRKSKTDLRYEGPFTVKGRTKGGSYILQDETGALLSQNIPPSQIKLISQDTVISPDSFYKIQATIDHHQEKGDYLYRVHWKNYVPDQDTWEPTSNFNNLSIIDKYWQRRGPEKPTNKSTIIHNKRTNPTQEPTRFSKHNIPITRSHTLVNITNHSNKSVDDEDEEYTDSTMV</sequence>
<evidence type="ECO:0000259" key="4">
    <source>
        <dbReference type="PROSITE" id="PS50013"/>
    </source>
</evidence>
<dbReference type="AlphaFoldDB" id="A0A162TYG5"/>
<evidence type="ECO:0000313" key="5">
    <source>
        <dbReference type="EMBL" id="OAD72012.1"/>
    </source>
</evidence>
<dbReference type="EMBL" id="KV440984">
    <property type="protein sequence ID" value="OAD72012.1"/>
    <property type="molecule type" value="Genomic_DNA"/>
</dbReference>
<feature type="compositionally biased region" description="Polar residues" evidence="3">
    <location>
        <begin position="130"/>
        <end position="147"/>
    </location>
</feature>
<dbReference type="Proteomes" id="UP000077315">
    <property type="component" value="Unassembled WGS sequence"/>
</dbReference>